<evidence type="ECO:0000256" key="3">
    <source>
        <dbReference type="ARBA" id="ARBA00022553"/>
    </source>
</evidence>
<feature type="region of interest" description="Disordered" evidence="9">
    <location>
        <begin position="2814"/>
        <end position="2833"/>
    </location>
</feature>
<evidence type="ECO:0000256" key="9">
    <source>
        <dbReference type="SAM" id="MobiDB-lite"/>
    </source>
</evidence>
<comment type="caution">
    <text evidence="14">The sequence shown here is derived from an EMBL/GenBank/DDBJ whole genome shotgun (WGS) entry which is preliminary data.</text>
</comment>
<feature type="domain" description="Calponin-homology (CH)" evidence="11">
    <location>
        <begin position="810"/>
        <end position="916"/>
    </location>
</feature>
<organism evidence="14 15">
    <name type="scientific">Trichinella nativa</name>
    <dbReference type="NCBI Taxonomy" id="6335"/>
    <lineage>
        <taxon>Eukaryota</taxon>
        <taxon>Metazoa</taxon>
        <taxon>Ecdysozoa</taxon>
        <taxon>Nematoda</taxon>
        <taxon>Enoplea</taxon>
        <taxon>Dorylaimia</taxon>
        <taxon>Trichinellida</taxon>
        <taxon>Trichinellidae</taxon>
        <taxon>Trichinella</taxon>
    </lineage>
</organism>
<dbReference type="InterPro" id="IPR035915">
    <property type="entry name" value="Plakin_repeat_sf"/>
</dbReference>
<feature type="region of interest" description="Disordered" evidence="9">
    <location>
        <begin position="677"/>
        <end position="722"/>
    </location>
</feature>
<evidence type="ECO:0000256" key="2">
    <source>
        <dbReference type="ARBA" id="ARBA00022490"/>
    </source>
</evidence>
<feature type="compositionally biased region" description="Basic residues" evidence="9">
    <location>
        <begin position="7010"/>
        <end position="7031"/>
    </location>
</feature>
<dbReference type="GO" id="GO:0005509">
    <property type="term" value="F:calcium ion binding"/>
    <property type="evidence" value="ECO:0007669"/>
    <property type="project" value="InterPro"/>
</dbReference>
<feature type="coiled-coil region" evidence="8">
    <location>
        <begin position="971"/>
        <end position="998"/>
    </location>
</feature>
<dbReference type="PROSITE" id="PS00018">
    <property type="entry name" value="EF_HAND_1"/>
    <property type="match status" value="1"/>
</dbReference>
<feature type="compositionally biased region" description="Low complexity" evidence="9">
    <location>
        <begin position="492"/>
        <end position="529"/>
    </location>
</feature>
<dbReference type="GO" id="GO:0005198">
    <property type="term" value="F:structural molecule activity"/>
    <property type="evidence" value="ECO:0007669"/>
    <property type="project" value="TreeGrafter"/>
</dbReference>
<dbReference type="InterPro" id="IPR043197">
    <property type="entry name" value="Plakin"/>
</dbReference>
<feature type="compositionally biased region" description="Polar residues" evidence="9">
    <location>
        <begin position="6950"/>
        <end position="6970"/>
    </location>
</feature>
<feature type="region of interest" description="Disordered" evidence="9">
    <location>
        <begin position="2048"/>
        <end position="2198"/>
    </location>
</feature>
<evidence type="ECO:0000313" key="14">
    <source>
        <dbReference type="EMBL" id="KRZ57727.1"/>
    </source>
</evidence>
<feature type="coiled-coil region" evidence="8">
    <location>
        <begin position="5991"/>
        <end position="6018"/>
    </location>
</feature>
<dbReference type="Pfam" id="PF17902">
    <property type="entry name" value="SH3_10"/>
    <property type="match status" value="1"/>
</dbReference>
<keyword evidence="15" id="KW-1185">Reference proteome</keyword>
<dbReference type="EMBL" id="JYDW01000070">
    <property type="protein sequence ID" value="KRZ57727.1"/>
    <property type="molecule type" value="Genomic_DNA"/>
</dbReference>
<reference evidence="14 15" key="1">
    <citation type="submission" date="2015-05" db="EMBL/GenBank/DDBJ databases">
        <title>Evolution of Trichinella species and genotypes.</title>
        <authorList>
            <person name="Korhonen P.K."/>
            <person name="Edoardo P."/>
            <person name="Giuseppe L.R."/>
            <person name="Gasser R.B."/>
        </authorList>
    </citation>
    <scope>NUCLEOTIDE SEQUENCE [LARGE SCALE GENOMIC DNA]</scope>
    <source>
        <strain evidence="14">ISS10</strain>
    </source>
</reference>
<feature type="compositionally biased region" description="Basic and acidic residues" evidence="9">
    <location>
        <begin position="4513"/>
        <end position="4537"/>
    </location>
</feature>
<evidence type="ECO:0000256" key="8">
    <source>
        <dbReference type="SAM" id="Coils"/>
    </source>
</evidence>
<keyword evidence="10" id="KW-0472">Membrane</keyword>
<dbReference type="Pfam" id="PF02187">
    <property type="entry name" value="GAS2"/>
    <property type="match status" value="1"/>
</dbReference>
<dbReference type="GO" id="GO:0005886">
    <property type="term" value="C:plasma membrane"/>
    <property type="evidence" value="ECO:0007669"/>
    <property type="project" value="UniProtKB-SubCell"/>
</dbReference>
<dbReference type="GO" id="GO:0042060">
    <property type="term" value="P:wound healing"/>
    <property type="evidence" value="ECO:0007669"/>
    <property type="project" value="TreeGrafter"/>
</dbReference>
<dbReference type="InterPro" id="IPR018247">
    <property type="entry name" value="EF_Hand_1_Ca_BS"/>
</dbReference>
<dbReference type="SUPFAM" id="SSF143575">
    <property type="entry name" value="GAS2 domain-like"/>
    <property type="match status" value="1"/>
</dbReference>
<feature type="region of interest" description="Disordered" evidence="9">
    <location>
        <begin position="288"/>
        <end position="317"/>
    </location>
</feature>
<dbReference type="PROSITE" id="PS50222">
    <property type="entry name" value="EF_HAND_2"/>
    <property type="match status" value="2"/>
</dbReference>
<keyword evidence="5" id="KW-0106">Calcium</keyword>
<keyword evidence="2" id="KW-0963">Cytoplasm</keyword>
<keyword evidence="3" id="KW-0597">Phosphoprotein</keyword>
<dbReference type="PROSITE" id="PS51460">
    <property type="entry name" value="GAR"/>
    <property type="match status" value="1"/>
</dbReference>
<dbReference type="InterPro" id="IPR011992">
    <property type="entry name" value="EF-hand-dom_pair"/>
</dbReference>
<dbReference type="GO" id="GO:0005882">
    <property type="term" value="C:intermediate filament"/>
    <property type="evidence" value="ECO:0007669"/>
    <property type="project" value="TreeGrafter"/>
</dbReference>
<dbReference type="SUPFAM" id="SSF46966">
    <property type="entry name" value="Spectrin repeat"/>
    <property type="match status" value="14"/>
</dbReference>
<feature type="domain" description="EF-hand" evidence="12">
    <location>
        <begin position="6715"/>
        <end position="6743"/>
    </location>
</feature>
<evidence type="ECO:0000259" key="11">
    <source>
        <dbReference type="PROSITE" id="PS50021"/>
    </source>
</evidence>
<dbReference type="PROSITE" id="PS00019">
    <property type="entry name" value="ACTININ_1"/>
    <property type="match status" value="1"/>
</dbReference>
<dbReference type="SUPFAM" id="SSF47473">
    <property type="entry name" value="EF-hand"/>
    <property type="match status" value="1"/>
</dbReference>
<sequence>MLTDTLTLIYQTEKLPHDIAGNFIEKLYDNSTIEDHFQENDEKNRTLSVQKNRLFLDERSGQLCQATIGKWFLNERFSRCSTLNTACSNQRQYCGVNFNLRKSYELKLSKLVPSQSIILNPIYIFFASTVSCRVVIFFTDLVTNVAVSIGCAIHSGLFSSRAVALSFDASFGRVLVASFDRRRLWCKVVTRMFYSNVCSLCMAAYEYWGPQPLSRLCRVCVRPTARRPLVFRLDALRAFASPVASASSRTYRFFSTKSGADILRTHFRRNRLVDMTYRGRGNAFFQMSTSSSPNENMQANDDGDPEEVTAETISKKSGSTEEESMLSVLATAKAERANIQKKAFTVWMNRLLESRSEKVNDLFVDLKDGTLLLNVLELLTGKQLKPDQGLLRIHHVQNVSKVLNFLIEENVKLVNMRPEHIVDGNENMGDHFALSVEYWVWCGSDIMVYQTEELVMASNNNGTVVVNWLLFYLIYYYRHSCRSVAAHSASTTSTSSCKSSSSSSNINSNSSSSSSNGNSSSSSSSSCSSRGGGGGGGSSSSSGRNSAHWNAGGCFWKTGQLVGLVSHFLSAYGTGVDGSSVLAREQSDDTVRFFCHDHHRSQQQQHYHYYLLRQTDACCLLVECVWLSLYNCALFLIGFLLLFGLSAHLMYKILKSYHRKAERKHEVTCEPLTLSPQSRVAGHQQQHQQQRSTSSTVIGGGSNDSHHHHHGNGKNGSGSLLVAAQPSSGADWRAGSGATAPQILTGGGAGAGGGYSESSSYETHAHYERKVQRVKKTRSDRDRSSNRRSTDRRLVKVSEPWHEVERRGGFSAKEGLLNWVQDVTSGYSGVNVHNFTTSWRDGLAFNAILHRFRPDLVKWSEVLHRMKPRERLENAFELFEKEFQVSRLLDPEDVDVSHPEEKSLTVYISMLYNALSNLEMPNFQDEVMRYRLSAREFSSWLQRAINSYQNTSAHPSERLLAEIDEFRKEEVRNKHREKERLEKEYADLEEKLSNIDVFSVEHEFTPGRLNRLWEDLLDALAARERALGGDVRVDLDELARNLNLQIGITNEKLDELLQQIEAADNNTSHDSVDLIVDGLNALESPIEGFFHDVDVLRSCNHPQANDFYRQVFGLHQRRIAYLQRCQGCLQLLDSSYVSRTERERLCRNKTQIFTQVCDYIQWVEQRIKELSELEFSEKLSDLDSMLEKHKLDHAEIMDFRTTVEQCIARQADIPAEDTDEYCNYLSKLEGDYSQLKKLSTGRMLDLDMLTAFVRAAQLELMWIQEREVIEVTRNWSDFVNLDLSMLQNYYKQLMHEIELREAQFNDVHDQGAALLNQRHPAVEVIELYVGMMQAQWDWLLGLTQCLEVHLQDSLNLSRFLEDVSNCENWFECEIQVLTELSNRRFNYLNLDECESMLAQLKEMRAMMDRYSETLISLSERSRTLSPLWQRGERITTTILVTALCNYLEKDIVVHKDDECILIDNSDLVRWRVQFHGGVEFEAPSVIFRIPPPDTRVAVCLQRLQVLFDRMRRLWLENFHSIRFMAISDSLRKVRSWDLKQFLELDPASRDGLVSALNNDANELLAELDEDDPLSVQLRDELNAANEHFYRLIKLAQREPDPDVVENFDRKAKALLQKLDSSWKTLMQRIADPIPRTADEWDKATDEHKAHGLQALDSEMSMIQELFRQILDPSPMQRALLEQVLSRWENLWETSKMHAESIKAVEAVLTGIVEANEILNAHERTLCLYDYMPSNLDQLRNMHAELLSVQMLLQQQQAVFDDLSSNVGKLRQHVARTRFNVADHYDINNADDDVQELTVRWENICYQVIDRLNLIESATGVLMQYQSAYENENAWLERVEKTIDDLRIDESINPEEYQKHLDLLMAEYRNLTERTEAVEHVNREGGRFIREAKTYDSRISQYRDSIMERNPTLSFGSYSSMSGHRQVAKDLEDFNRRFSQLASVILERRNVIQVWMQSYRRRREEEERQKRAQDEAARRAEEEARRRAEEEAERLRRLKEEEERRRRAAEEEAERLRRLREQEEARRAAEEARRRAEEEARRLAEAEARRRAEEEARRRADEEARRRAEEEARRRAEEEARRRAEEEARRRAEAEARRRAEEEARRRAEEEARRRAEEEEARPEEEARRRAKQAEEEAAARLRAEEEARRRAEEEARRRAEAEAAQRRADAEARRRADEEARRRADDEARRRADEEARRRAEEEARRRAEEEARRRAEEEARRRAEEEARRRQLPKLDIKTGRQFGEAMEWGEAGELEETGDLAGVVKVSEHEDDMIMYAEETEIRTKFFELEAVKHLQTGEILTFVEAARQGVLDLKSGEFFDVTSGSRMSLEEAVRRGFVSQSLTECLNSEYGIHDPETRESITLMEAIRRGIYDPELRQLKNPRTGELLSLFDASTLGVITMDNVHRLIKMGILKLPPLHLQQAIEQAVIDLQTGTFIGRFSRETLPLTEALRNGYVTLSPTTQPGIGIALTECIEQRFIDANTGVFDDRVTGEKISLRDAVSKKTGLVNLHYREVVNTSERRRVTVEDALFRNVLNTRLGNYTDTQHRQTISLSEAYERELIQQPLTLFDVNARGLIDSTGRFVDAGTKRRMVLLEAIADGLLEPDVPHIVDSDEGDVVSIAVALERGLLTPTGEYVQHDPLRTISIQEAVNKSLIVSPLRYSFFDIKGIKDTKANRTLSFNEALDAGVIVLSSRRLVDTATNDSYMLDEIPQDCSIVDSAVLSVLNRPSGLIKKDHHHQSSRSTSATATAELTVLEAVARGVIDSKKAVLLNSRQQHFSPRQAYESGLISLRGALLMSALFNVHPGLVMPSGGASGKSSRSSARKRTPRRVRDFAAQPGLKMTLAEALHQGLVDPLKQTVVEDGREMTLQQAVDFGFIDMSTQWIVPDQGNKGPTIQESQSEEVTETSQVLAPKDTTDKHVEETVTTVKRQRITETTAVGGGAGSGVSAYRAITSRGQGGRLVVPVEGMHIYDAQRKGLLDLNTGMLTVPDVDRKLTFEEAIDLGIVNSGHLQVRGGRRGALNAAEAIEQGLLDPTGFHVDPLTKERRSLQAAIDADLVLVEPESLPDTRQSTKVIQFGLGASRGGAVLSFNPTGTSTREESELGWSFNSTTGEVVDEQTGERFSLDEALRRGKVAEEDFRVVDALTERELTFSDAEKWGVIESTSKMYVNKRDARVCSLQEAAKQGLLFYLLGMPQYARDTVETRVRRQSRRVVSNKESALAGPAAFVDYSLQKVIDLGWYDSTSGLFTHPDTKKQMSLRQAIIRGLFNPYECSIRHPATGERISLLDAIQVGLIDADRGLVVDSRSGRTYDLRQACQEGIICSGVVPQSLEAAIACGRLDLSAGTVSFPDGRTALSLHDAVASGVIDPASIRVLDPASGREMSFAEAVAERVVNLSRGLVLNKSTGEASSLIQAIRSGTLKPVASADTRRYSSSAAGSQEQQLLATSGTFFGSLTTAGGDVAKTSVAAAAAAGREEMVDIGGKQVMVKVIRDEQGVEKGEYVDPETKMKFTIQLHGDPYTTRAQTSVKSTAQVQSVELSPFVELVGIDKVLDKRTGRVMTLAEAQRAGLASVDRKGKQLTKSYAVFRSDLAHALAKGVVDPTTGERLSLEDAIKSRLIDIGNLVLWHPDSSSMDLAQAANVGLIDVTLAEVLPKGVCHPVSGERISTKRAIELKIINARTGEVCNPYSNERLTWLSIVKPVYASLVMEGVYDPRKGYAVPLSRALIEGLIDARARTYCNPITGEVLSLDEASGHGLVDEGTYKLILQPLIRDYRRTAAGEEMLCLLDAVRVGLVDPHARTVVVDRGATVPIANAVREGKFPRELGRLMRRVDKWTFAEALGQGLIDVAANQFTDPDSGQKLTIAAALQQGYIDTGSVEALEGADERNLSNVLESDEFDEHSGRIRDRRTGLYLTFKQAIERGIIDGDSLIYDVTAGRALTLNEALLKGRIDNSGKFVDSKTAARVSLKDAARVGLLALIASPMLAGQAAAEAIKRREAEGYRFAVEPVSSGGGGGGGGGGAAAAASSSGPNAAADLASSSEYHRTLRQTTTTTPIFLSSTPAGKTDVTSDADITTAAAAAAAAAAAGCASPSSRLSSAQLQQGEQMKTKEDASLLQSRFFDELRRQNLKPSEWEVFNPATGQSQTLEDAVESGLLDLVSGELIDPNSGQHYSIPKAVHLRWLSPAAGNAMMASLNKIIEQRTGERPDISTAATPGLLIYTREVSWRGQPSELRASDGDLPITGEGMKNKIDAWINEAEQMVIVFKQIHDKTIEQISQQQLTSDGLKPLSEFIWNAKFELSGMIAKAERLETSSKTFQVDCAHYLSPDGFHKLQSLQDQLAQQASFSTKLIVLIEKIDQARLVLTDAIFKSEQFSVWLTAVQSMIEKVENDADLLREMRTQIEQEYTKANAVMLPELQTLIGNEAFCNSVCNCMIVETNVLRRLADPSSSSIDYSIRVGDINSGILKEKFNSTLQHLKVLCDTVIVVPDRAPFSPVFLGTEDNSVAENVDHRSTTDGVKADETNNSGLKDDDNSCSSTDDASTALSVSEERNDDSLIVELVHSCNELERDLNLVNGRRQINSVDSRIESATAQMDYIEQELDSICRLMFERSAGVVHRLLMSLQNQMVTLNKDVEFITTQSSDIVQCCSSAATRYIQLKLDNLIRRQSNLKGKFDDVSNFVIESERQVKQAISELLVWTKQMFDQLSEFDNVSPLQNELKKQISAYDAFYNDVLAKQAEFASIIARGKKLIVSEEEANVFGQSCGTEVGELESALENLLQKSRQKARHFNDSLDLVISVDRLERRLMGKVEDWENEIQLLSSTDDAKLENTHHSLTELQHQMDCEKMNVTQLKLLIERLIETTSTDYQQQMNDRYNVVLERFEMVRASCLEKLHAVEQGRQVVSEFDSLLAEANESYADFNARLTALQDEQKGTRCDLAALREIARESHDLFTQKLAELKRLCSPSVGRDFPIPHARQAKMVEQFHQKSISFENCVRNYMNKLQHVENHCATVDSAVKSALEILEEVEKALSTEQDVIDSTDGTSTIITGTGCEVLTVKKANSLERSLSASKQKVEDCIRKCCGPLRQMHFDKDADNCQKLIDQTLARLQLTGKNLEEKCISLQQLVSEGKDVRQQLIENLRSFKRLCSDALLNSKAAVPYDMKEIENLLLRIQEMKHNSESVTSSALAIVDSSIPYMSNAVLETSMKEELETLTQALRRRVKDFSNRIESKEKQLEEARSSLTNFLENLKNMEEWLCNTELLIRNQKVFSSNPEVIESQLREQEMLGKLLDDKSLFWEEISKACSPPAGSKLARDVQDINRRFSDMKNNQESRMSILKVAFEIACIWNNYFTVLADWLQVAEAQVNDIGYVTTDEDSITKQFEKLKVLEKEFEESGNHLEKVMHFGQQFQDLLCDSEAAIVGEQMSSHSNRYQKLYSTVENLSELLSEMQQGVLSLTERIDDVDSWLNDLAERLNSVPPIDDIQVDVLSKQSQQIMCVAEEISRFQIRVAKLMEFGHEMCKNMPDDEAETIQHRLELLHLRYAELSDTADERMLVLQDAFSAAWEFSAAHTTLSEWLSAVEEDLVQIDEVSICQQLELINNIESDTTEMRELMEKMATMGDKLNYFCSSEDAVIDCSCSLLEHLEELVATITCFDEAYKELDAWLTSEESEVECMHLLQDDGMHDIVEVNKRIWKNISDGYIMVEKLEKYRLEVKKLACAEDAARIAKLTSQLTSRYENLKNTFKMRADVIESTQVHSGKVIYQLDGILESLNDCKERFNSICSRISDRPELLSRQIEENMALLNDLERKQTLCHSLINGIDCDDEVKMLSDKANLIKLLLPELFSIITSHTYKLHETLRVAGSFWNLYAACMEQWKPIESQLSSSESATCEALCLIDMRDQLIRMKAQFSDKQASAESCEKLGNQLLKLVGDEFKSNVVETVRQLKTTNQRITDLLNKRDQEIEYKLNKADSMTQLSDHILIMLKNVEDQINNFQDISDQLEQLNEQFQEVLCLKDQLDAVTVLVEQLKQLCETFCSGSPVTDVSYARHAYETISSHLKLLYSIASSRHQDLEKALLQVGCAQVALDQMINWIEKTTGTVHELCCRPGDIKSVDLQLAVLRAVANDVAAHRATMAEVTDAVTRNCQFHPDQSSEQSSMVEKVEIMQSKWDTLMASIDVKLSELEYSKQETFRFLDMFVEWQVWMSDVESAISNGRHVGGLPDTAKEQLEKFQQLLVQQHLSPGGSGSGGGGFSVEHLVQALDQLSMFQGQLSALSADLDRIAAQGRQLREHAIAEEQQVIGDAVSAARDKWNGLNGALLERQARLEQALLFNGQLEEAVDVLMVWLRQAEELLDDDERVGGDVDTLLELDERLQTLRSGLQSRESSIASIRDMRHECSSTNEQRQQQQQPLSDSIVEKVDMMLELWDTVSRLVDQRHAALCKSRADAERLKTDCGALFEWLAQAETRARPTEQNCERRIAALEHLIEEIDSKRGSVDEVLELGRRIRAVCHPKAEKPLERCLTALEARYAQTLQMVRQRLLRLKSDLDQEKQLDVDLKLLLDWVQKMQAKIDSLQDNLPSYTPGTADVLDEQHRKIAELIERQLMFEVSLHERQREVDEATADFRTVEAEQLGLVTPGAAASRPKNARTAQLVAAWRKLWLGCISYKNGLNERLHYIIEMKQLSGFSFEDWRRRYVRWMAERKCRAVDLFKRYDCDGDGRLTCDQFRDAILNSRFKTSKAEMDLVVEAIDRNHDGFVDMTEFLHALRTDSEHFTDDKKITEEIAKQLNLCSCKQKYRVEEVRPGRCYRLGERLKLVRIYRSTVMVRVGGGWQTFQEFMSKNDPCRAKGRTNLELREQFILPEGGSQAVWLFRRKNVKPEKAAKLTSGGTSYGPVTKIREKTERSMPMCSTGGAVAGNASVADNVCETSPAEPSSITACDAGDHSSSQANLPANTDASGVTSPHRSSEREIDTAETSKRRKEQRTSSAATPSSLQPPSTSSSSSHRKNNTTTGRGRRGGRSRKNF</sequence>
<gene>
    <name evidence="14" type="primary">Macf1</name>
    <name evidence="14" type="ORF">T02_3114</name>
</gene>
<dbReference type="SUPFAM" id="SSF75399">
    <property type="entry name" value="Plakin repeat"/>
    <property type="match status" value="11"/>
</dbReference>
<evidence type="ECO:0000256" key="1">
    <source>
        <dbReference type="ARBA" id="ARBA00004245"/>
    </source>
</evidence>
<dbReference type="InterPro" id="IPR002048">
    <property type="entry name" value="EF_hand_dom"/>
</dbReference>
<feature type="region of interest" description="Disordered" evidence="9">
    <location>
        <begin position="492"/>
        <end position="544"/>
    </location>
</feature>
<dbReference type="SMART" id="SM00054">
    <property type="entry name" value="EFh"/>
    <property type="match status" value="2"/>
</dbReference>
<feature type="coiled-coil region" evidence="8">
    <location>
        <begin position="5213"/>
        <end position="5258"/>
    </location>
</feature>
<proteinExistence type="predicted"/>
<feature type="compositionally biased region" description="Polar residues" evidence="9">
    <location>
        <begin position="4539"/>
        <end position="4551"/>
    </location>
</feature>
<dbReference type="InterPro" id="IPR003108">
    <property type="entry name" value="GAR_dom"/>
</dbReference>
<dbReference type="InterPro" id="IPR001589">
    <property type="entry name" value="Actinin_actin-bd_CS"/>
</dbReference>
<evidence type="ECO:0000256" key="5">
    <source>
        <dbReference type="ARBA" id="ARBA00022837"/>
    </source>
</evidence>
<feature type="region of interest" description="Disordered" evidence="9">
    <location>
        <begin position="4513"/>
        <end position="4551"/>
    </location>
</feature>
<dbReference type="CDD" id="cd00176">
    <property type="entry name" value="SPEC"/>
    <property type="match status" value="5"/>
</dbReference>
<evidence type="ECO:0000259" key="13">
    <source>
        <dbReference type="PROSITE" id="PS51460"/>
    </source>
</evidence>
<dbReference type="PANTHER" id="PTHR23169:SF23">
    <property type="entry name" value="SHORT STOP, ISOFORM H"/>
    <property type="match status" value="1"/>
</dbReference>
<feature type="region of interest" description="Disordered" evidence="9">
    <location>
        <begin position="4014"/>
        <end position="4045"/>
    </location>
</feature>
<keyword evidence="6" id="KW-0009">Actin-binding</keyword>
<feature type="coiled-coil region" evidence="8">
    <location>
        <begin position="1393"/>
        <end position="1420"/>
    </location>
</feature>
<evidence type="ECO:0000256" key="10">
    <source>
        <dbReference type="SAM" id="Phobius"/>
    </source>
</evidence>
<feature type="transmembrane region" description="Helical" evidence="10">
    <location>
        <begin position="625"/>
        <end position="651"/>
    </location>
</feature>
<dbReference type="SMART" id="SM00250">
    <property type="entry name" value="PLEC"/>
    <property type="match status" value="19"/>
</dbReference>
<dbReference type="GO" id="GO:0008017">
    <property type="term" value="F:microtubule binding"/>
    <property type="evidence" value="ECO:0007669"/>
    <property type="project" value="InterPro"/>
</dbReference>
<dbReference type="GO" id="GO:0003779">
    <property type="term" value="F:actin binding"/>
    <property type="evidence" value="ECO:0007669"/>
    <property type="project" value="UniProtKB-KW"/>
</dbReference>
<comment type="subcellular location">
    <subcellularLocation>
        <location evidence="1">Cytoplasm</location>
        <location evidence="1">Cytoskeleton</location>
    </subcellularLocation>
</comment>
<feature type="compositionally biased region" description="Basic and acidic residues" evidence="9">
    <location>
        <begin position="2048"/>
        <end position="2116"/>
    </location>
</feature>
<keyword evidence="7" id="KW-0206">Cytoskeleton</keyword>
<dbReference type="Proteomes" id="UP000054721">
    <property type="component" value="Unassembled WGS sequence"/>
</dbReference>
<dbReference type="Gene3D" id="3.30.920.20">
    <property type="entry name" value="Gas2-like domain"/>
    <property type="match status" value="1"/>
</dbReference>
<dbReference type="SMART" id="SM00033">
    <property type="entry name" value="CH"/>
    <property type="match status" value="2"/>
</dbReference>
<feature type="coiled-coil region" evidence="8">
    <location>
        <begin position="1039"/>
        <end position="1066"/>
    </location>
</feature>
<dbReference type="PANTHER" id="PTHR23169">
    <property type="entry name" value="ENVOPLAKIN"/>
    <property type="match status" value="1"/>
</dbReference>
<feature type="region of interest" description="Disordered" evidence="9">
    <location>
        <begin position="6932"/>
        <end position="7031"/>
    </location>
</feature>
<feature type="compositionally biased region" description="Gly residues" evidence="9">
    <location>
        <begin position="745"/>
        <end position="755"/>
    </location>
</feature>
<dbReference type="Gene3D" id="1.10.238.10">
    <property type="entry name" value="EF-hand"/>
    <property type="match status" value="1"/>
</dbReference>
<feature type="compositionally biased region" description="Basic and acidic residues" evidence="9">
    <location>
        <begin position="763"/>
        <end position="794"/>
    </location>
</feature>
<evidence type="ECO:0000259" key="12">
    <source>
        <dbReference type="PROSITE" id="PS50222"/>
    </source>
</evidence>
<dbReference type="InterPro" id="IPR001715">
    <property type="entry name" value="CH_dom"/>
</dbReference>
<name>A0A0V1LDV6_9BILA</name>
<evidence type="ECO:0000313" key="15">
    <source>
        <dbReference type="Proteomes" id="UP000054721"/>
    </source>
</evidence>
<feature type="region of interest" description="Disordered" evidence="9">
    <location>
        <begin position="743"/>
        <end position="794"/>
    </location>
</feature>
<dbReference type="Pfam" id="PF00681">
    <property type="entry name" value="Plectin"/>
    <property type="match status" value="1"/>
</dbReference>
<dbReference type="SUPFAM" id="SSF47576">
    <property type="entry name" value="Calponin-homology domain, CH-domain"/>
    <property type="match status" value="2"/>
</dbReference>
<feature type="coiled-coil region" evidence="8">
    <location>
        <begin position="4383"/>
        <end position="4410"/>
    </location>
</feature>
<dbReference type="GO" id="GO:0045104">
    <property type="term" value="P:intermediate filament cytoskeleton organization"/>
    <property type="evidence" value="ECO:0007669"/>
    <property type="project" value="InterPro"/>
</dbReference>
<dbReference type="InterPro" id="IPR041615">
    <property type="entry name" value="Desmoplakin_SH3"/>
</dbReference>
<dbReference type="Gene3D" id="2.30.30.40">
    <property type="entry name" value="SH3 Domains"/>
    <property type="match status" value="1"/>
</dbReference>
<dbReference type="SMART" id="SM00243">
    <property type="entry name" value="GAS2"/>
    <property type="match status" value="1"/>
</dbReference>
<accession>A0A0V1LDV6</accession>
<feature type="compositionally biased region" description="Basic and acidic residues" evidence="9">
    <location>
        <begin position="2123"/>
        <end position="2198"/>
    </location>
</feature>
<feature type="domain" description="Calponin-homology (CH)" evidence="11">
    <location>
        <begin position="338"/>
        <end position="443"/>
    </location>
</feature>
<dbReference type="GO" id="GO:0005737">
    <property type="term" value="C:cytoplasm"/>
    <property type="evidence" value="ECO:0007669"/>
    <property type="project" value="TreeGrafter"/>
</dbReference>
<evidence type="ECO:0000256" key="4">
    <source>
        <dbReference type="ARBA" id="ARBA00022737"/>
    </source>
</evidence>
<dbReference type="Pfam" id="PF00307">
    <property type="entry name" value="CH"/>
    <property type="match status" value="2"/>
</dbReference>
<dbReference type="InterPro" id="IPR018159">
    <property type="entry name" value="Spectrin/alpha-actinin"/>
</dbReference>
<dbReference type="PROSITE" id="PS50021">
    <property type="entry name" value="CH"/>
    <property type="match status" value="2"/>
</dbReference>
<keyword evidence="4" id="KW-0677">Repeat</keyword>
<dbReference type="Pfam" id="PF00435">
    <property type="entry name" value="Spectrin"/>
    <property type="match status" value="1"/>
</dbReference>
<evidence type="ECO:0000256" key="7">
    <source>
        <dbReference type="ARBA" id="ARBA00023212"/>
    </source>
</evidence>
<feature type="compositionally biased region" description="Low complexity" evidence="9">
    <location>
        <begin position="6991"/>
        <end position="7009"/>
    </location>
</feature>
<dbReference type="OrthoDB" id="2250192at2759"/>
<dbReference type="InterPro" id="IPR036872">
    <property type="entry name" value="CH_dom_sf"/>
</dbReference>
<dbReference type="Gene3D" id="1.20.58.60">
    <property type="match status" value="14"/>
</dbReference>
<keyword evidence="8" id="KW-0175">Coiled coil</keyword>
<keyword evidence="10" id="KW-0812">Transmembrane</keyword>
<feature type="compositionally biased region" description="Gly residues" evidence="9">
    <location>
        <begin position="4016"/>
        <end position="4027"/>
    </location>
</feature>
<dbReference type="InterPro" id="IPR001101">
    <property type="entry name" value="Plectin_repeat"/>
</dbReference>
<dbReference type="Gene3D" id="1.10.418.10">
    <property type="entry name" value="Calponin-like domain"/>
    <property type="match status" value="2"/>
</dbReference>
<feature type="compositionally biased region" description="Basic and acidic residues" evidence="9">
    <location>
        <begin position="6971"/>
        <end position="6983"/>
    </location>
</feature>
<dbReference type="Pfam" id="PF13499">
    <property type="entry name" value="EF-hand_7"/>
    <property type="match status" value="1"/>
</dbReference>
<evidence type="ECO:0000256" key="6">
    <source>
        <dbReference type="ARBA" id="ARBA00023203"/>
    </source>
</evidence>
<feature type="compositionally biased region" description="Polar residues" evidence="9">
    <location>
        <begin position="288"/>
        <end position="299"/>
    </location>
</feature>
<dbReference type="InterPro" id="IPR002017">
    <property type="entry name" value="Spectrin_repeat"/>
</dbReference>
<dbReference type="InterPro" id="IPR036534">
    <property type="entry name" value="GAR_dom_sf"/>
</dbReference>
<protein>
    <submittedName>
        <fullName evidence="14">Plectin</fullName>
    </submittedName>
</protein>
<keyword evidence="10" id="KW-1133">Transmembrane helix</keyword>
<dbReference type="SMART" id="SM00150">
    <property type="entry name" value="SPEC"/>
    <property type="match status" value="13"/>
</dbReference>
<feature type="domain" description="EF-hand" evidence="12">
    <location>
        <begin position="6744"/>
        <end position="6779"/>
    </location>
</feature>
<feature type="domain" description="GAR" evidence="13">
    <location>
        <begin position="6781"/>
        <end position="6852"/>
    </location>
</feature>
<dbReference type="Gene3D" id="3.90.1290.10">
    <property type="entry name" value="Plakin repeat"/>
    <property type="match status" value="8"/>
</dbReference>
<dbReference type="CDD" id="cd00051">
    <property type="entry name" value="EFh"/>
    <property type="match status" value="1"/>
</dbReference>